<evidence type="ECO:0000313" key="2">
    <source>
        <dbReference type="Proteomes" id="UP000821845"/>
    </source>
</evidence>
<proteinExistence type="predicted"/>
<name>A0ACB7SA55_HYAAI</name>
<organism evidence="1 2">
    <name type="scientific">Hyalomma asiaticum</name>
    <name type="common">Tick</name>
    <dbReference type="NCBI Taxonomy" id="266040"/>
    <lineage>
        <taxon>Eukaryota</taxon>
        <taxon>Metazoa</taxon>
        <taxon>Ecdysozoa</taxon>
        <taxon>Arthropoda</taxon>
        <taxon>Chelicerata</taxon>
        <taxon>Arachnida</taxon>
        <taxon>Acari</taxon>
        <taxon>Parasitiformes</taxon>
        <taxon>Ixodida</taxon>
        <taxon>Ixodoidea</taxon>
        <taxon>Ixodidae</taxon>
        <taxon>Hyalomminae</taxon>
        <taxon>Hyalomma</taxon>
    </lineage>
</organism>
<gene>
    <name evidence="1" type="ORF">HPB50_008108</name>
</gene>
<evidence type="ECO:0000313" key="1">
    <source>
        <dbReference type="EMBL" id="KAH6930037.1"/>
    </source>
</evidence>
<dbReference type="Proteomes" id="UP000821845">
    <property type="component" value="Chromosome 5"/>
</dbReference>
<keyword evidence="2" id="KW-1185">Reference proteome</keyword>
<sequence length="156" mass="16814">MVVLRKELPLTALLLRNASGGAGGFRRSGLGRMCWLLDTSSGPVRMGFQDPKDHVESLGPSCISFTSSSKVNFSSILVWTHEQREVLTCSERGLSPGVWLFADTTSTPRVRGMGFAAVLFVRIRPSAPWLAELPKTLAVGDCDSATVILGIRHAAT</sequence>
<comment type="caution">
    <text evidence="1">The sequence shown here is derived from an EMBL/GenBank/DDBJ whole genome shotgun (WGS) entry which is preliminary data.</text>
</comment>
<dbReference type="EMBL" id="CM023485">
    <property type="protein sequence ID" value="KAH6930037.1"/>
    <property type="molecule type" value="Genomic_DNA"/>
</dbReference>
<protein>
    <submittedName>
        <fullName evidence="1">Uncharacterized protein</fullName>
    </submittedName>
</protein>
<accession>A0ACB7SA55</accession>
<reference evidence="1" key="1">
    <citation type="submission" date="2020-05" db="EMBL/GenBank/DDBJ databases">
        <title>Large-scale comparative analyses of tick genomes elucidate their genetic diversity and vector capacities.</title>
        <authorList>
            <person name="Jia N."/>
            <person name="Wang J."/>
            <person name="Shi W."/>
            <person name="Du L."/>
            <person name="Sun Y."/>
            <person name="Zhan W."/>
            <person name="Jiang J."/>
            <person name="Wang Q."/>
            <person name="Zhang B."/>
            <person name="Ji P."/>
            <person name="Sakyi L.B."/>
            <person name="Cui X."/>
            <person name="Yuan T."/>
            <person name="Jiang B."/>
            <person name="Yang W."/>
            <person name="Lam T.T.-Y."/>
            <person name="Chang Q."/>
            <person name="Ding S."/>
            <person name="Wang X."/>
            <person name="Zhu J."/>
            <person name="Ruan X."/>
            <person name="Zhao L."/>
            <person name="Wei J."/>
            <person name="Que T."/>
            <person name="Du C."/>
            <person name="Cheng J."/>
            <person name="Dai P."/>
            <person name="Han X."/>
            <person name="Huang E."/>
            <person name="Gao Y."/>
            <person name="Liu J."/>
            <person name="Shao H."/>
            <person name="Ye R."/>
            <person name="Li L."/>
            <person name="Wei W."/>
            <person name="Wang X."/>
            <person name="Wang C."/>
            <person name="Yang T."/>
            <person name="Huo Q."/>
            <person name="Li W."/>
            <person name="Guo W."/>
            <person name="Chen H."/>
            <person name="Zhou L."/>
            <person name="Ni X."/>
            <person name="Tian J."/>
            <person name="Zhou Y."/>
            <person name="Sheng Y."/>
            <person name="Liu T."/>
            <person name="Pan Y."/>
            <person name="Xia L."/>
            <person name="Li J."/>
            <person name="Zhao F."/>
            <person name="Cao W."/>
        </authorList>
    </citation>
    <scope>NUCLEOTIDE SEQUENCE</scope>
    <source>
        <strain evidence="1">Hyas-2018</strain>
    </source>
</reference>